<sequence length="63" mass="6844">MFKTTITVIAQSLLISPLVILQPGVSHAQQTSQTAALNQARAGIEHLSPKRTKALKLSFQRGF</sequence>
<keyword evidence="3" id="KW-1185">Reference proteome</keyword>
<evidence type="ECO:0000313" key="2">
    <source>
        <dbReference type="EMBL" id="KHT49606.1"/>
    </source>
</evidence>
<dbReference type="Proteomes" id="UP000031197">
    <property type="component" value="Unassembled WGS sequence"/>
</dbReference>
<feature type="chain" id="PRO_5002084813" evidence="1">
    <location>
        <begin position="29"/>
        <end position="63"/>
    </location>
</feature>
<keyword evidence="1" id="KW-0732">Signal</keyword>
<gene>
    <name evidence="2" type="ORF">RJ41_14050</name>
</gene>
<dbReference type="EMBL" id="JWLW01000029">
    <property type="protein sequence ID" value="KHT49606.1"/>
    <property type="molecule type" value="Genomic_DNA"/>
</dbReference>
<feature type="signal peptide" evidence="1">
    <location>
        <begin position="1"/>
        <end position="28"/>
    </location>
</feature>
<protein>
    <submittedName>
        <fullName evidence="2">Uncharacterized protein</fullName>
    </submittedName>
</protein>
<evidence type="ECO:0000256" key="1">
    <source>
        <dbReference type="SAM" id="SignalP"/>
    </source>
</evidence>
<comment type="caution">
    <text evidence="2">The sequence shown here is derived from an EMBL/GenBank/DDBJ whole genome shotgun (WGS) entry which is preliminary data.</text>
</comment>
<proteinExistence type="predicted"/>
<evidence type="ECO:0000313" key="3">
    <source>
        <dbReference type="Proteomes" id="UP000031197"/>
    </source>
</evidence>
<reference evidence="2 3" key="1">
    <citation type="submission" date="2014-12" db="EMBL/GenBank/DDBJ databases">
        <title>Genome sequencing of Alteromonas marina AD001.</title>
        <authorList>
            <person name="Adrian T.G.S."/>
            <person name="Chan K.G."/>
        </authorList>
    </citation>
    <scope>NUCLEOTIDE SEQUENCE [LARGE SCALE GENOMIC DNA]</scope>
    <source>
        <strain evidence="2 3">AD001</strain>
    </source>
</reference>
<dbReference type="AlphaFoldDB" id="A0A0B3YAJ1"/>
<name>A0A0B3YAJ1_9ALTE</name>
<accession>A0A0B3YAJ1</accession>
<organism evidence="2 3">
    <name type="scientific">Alteromonas marina</name>
    <dbReference type="NCBI Taxonomy" id="203795"/>
    <lineage>
        <taxon>Bacteria</taxon>
        <taxon>Pseudomonadati</taxon>
        <taxon>Pseudomonadota</taxon>
        <taxon>Gammaproteobacteria</taxon>
        <taxon>Alteromonadales</taxon>
        <taxon>Alteromonadaceae</taxon>
        <taxon>Alteromonas/Salinimonas group</taxon>
        <taxon>Alteromonas</taxon>
    </lineage>
</organism>